<dbReference type="Proteomes" id="UP000295499">
    <property type="component" value="Unassembled WGS sequence"/>
</dbReference>
<dbReference type="OrthoDB" id="9843979at2"/>
<dbReference type="AlphaFoldDB" id="A0A4R6IHH1"/>
<reference evidence="2 3" key="1">
    <citation type="submission" date="2019-03" db="EMBL/GenBank/DDBJ databases">
        <title>Genomic Encyclopedia of Archaeal and Bacterial Type Strains, Phase II (KMG-II): from individual species to whole genera.</title>
        <authorList>
            <person name="Goeker M."/>
        </authorList>
    </citation>
    <scope>NUCLEOTIDE SEQUENCE [LARGE SCALE GENOMIC DNA]</scope>
    <source>
        <strain evidence="2 3">DSM 19034</strain>
    </source>
</reference>
<dbReference type="EMBL" id="SNWM01000003">
    <property type="protein sequence ID" value="TDO21327.1"/>
    <property type="molecule type" value="Genomic_DNA"/>
</dbReference>
<evidence type="ECO:0000313" key="2">
    <source>
        <dbReference type="EMBL" id="TDO21327.1"/>
    </source>
</evidence>
<comment type="caution">
    <text evidence="2">The sequence shown here is derived from an EMBL/GenBank/DDBJ whole genome shotgun (WGS) entry which is preliminary data.</text>
</comment>
<feature type="region of interest" description="Disordered" evidence="1">
    <location>
        <begin position="383"/>
        <end position="403"/>
    </location>
</feature>
<proteinExistence type="predicted"/>
<evidence type="ECO:0000313" key="3">
    <source>
        <dbReference type="Proteomes" id="UP000295499"/>
    </source>
</evidence>
<keyword evidence="3" id="KW-1185">Reference proteome</keyword>
<name>A0A4R6IHH1_9SPHI</name>
<organism evidence="2 3">
    <name type="scientific">Pedobacter duraquae</name>
    <dbReference type="NCBI Taxonomy" id="425511"/>
    <lineage>
        <taxon>Bacteria</taxon>
        <taxon>Pseudomonadati</taxon>
        <taxon>Bacteroidota</taxon>
        <taxon>Sphingobacteriia</taxon>
        <taxon>Sphingobacteriales</taxon>
        <taxon>Sphingobacteriaceae</taxon>
        <taxon>Pedobacter</taxon>
    </lineage>
</organism>
<evidence type="ECO:0000256" key="1">
    <source>
        <dbReference type="SAM" id="MobiDB-lite"/>
    </source>
</evidence>
<protein>
    <submittedName>
        <fullName evidence="2">Uncharacterized protein</fullName>
    </submittedName>
</protein>
<sequence>MEVALLIDQIGEGNGVFEHFAIEFEHFELNKGSNHNVTHLKKKVELIERHLQDLSEKITAELEFEDNIYALVISQTKKILSIWLPIYSDQNFHQNTYDLFSDELDRLSAYVKLENVESKSYENIEYDFDHNFLVDTRLINDLRHKVQSVTIIKQKIEQHQYLFSLMSSAISEIVIKKKDNNLVLAKVSGHEKNRLENEETVYECDIKVWIDTNHAGEANRFMNIISGVLSNIENVDINITDAGVGSFWQNWSVKFNGWFAKEETKQLWKKTQKAAEAYSLDRHIEPVEKSKLDRKMQQEAISRLIPVDLSKKLHELKVQQEEEKLKALKISNALSSMDLISKSSTILASGLATIDSDFRIELNGLLLIKQEAGKVEFGNFDSIDDHLNKAQPNNDGDQGELPE</sequence>
<gene>
    <name evidence="2" type="ORF">CLV32_2432</name>
</gene>
<accession>A0A4R6IHH1</accession>
<dbReference type="RefSeq" id="WP_133555746.1">
    <property type="nucleotide sequence ID" value="NZ_SNWM01000003.1"/>
</dbReference>